<organism evidence="2 3">
    <name type="scientific">Prorocentrum cordatum</name>
    <dbReference type="NCBI Taxonomy" id="2364126"/>
    <lineage>
        <taxon>Eukaryota</taxon>
        <taxon>Sar</taxon>
        <taxon>Alveolata</taxon>
        <taxon>Dinophyceae</taxon>
        <taxon>Prorocentrales</taxon>
        <taxon>Prorocentraceae</taxon>
        <taxon>Prorocentrum</taxon>
    </lineage>
</organism>
<accession>A0ABN9Y5X5</accession>
<feature type="compositionally biased region" description="Gly residues" evidence="1">
    <location>
        <begin position="250"/>
        <end position="261"/>
    </location>
</feature>
<evidence type="ECO:0000313" key="2">
    <source>
        <dbReference type="EMBL" id="CAK0907722.1"/>
    </source>
</evidence>
<dbReference type="EMBL" id="CAUYUJ010021908">
    <property type="protein sequence ID" value="CAK0907722.1"/>
    <property type="molecule type" value="Genomic_DNA"/>
</dbReference>
<evidence type="ECO:0008006" key="4">
    <source>
        <dbReference type="Google" id="ProtNLM"/>
    </source>
</evidence>
<feature type="region of interest" description="Disordered" evidence="1">
    <location>
        <begin position="1"/>
        <end position="37"/>
    </location>
</feature>
<proteinExistence type="predicted"/>
<feature type="region of interest" description="Disordered" evidence="1">
    <location>
        <begin position="215"/>
        <end position="267"/>
    </location>
</feature>
<dbReference type="Proteomes" id="UP001189429">
    <property type="component" value="Unassembled WGS sequence"/>
</dbReference>
<comment type="caution">
    <text evidence="2">The sequence shown here is derived from an EMBL/GenBank/DDBJ whole genome shotgun (WGS) entry which is preliminary data.</text>
</comment>
<evidence type="ECO:0000313" key="3">
    <source>
        <dbReference type="Proteomes" id="UP001189429"/>
    </source>
</evidence>
<evidence type="ECO:0000256" key="1">
    <source>
        <dbReference type="SAM" id="MobiDB-lite"/>
    </source>
</evidence>
<sequence length="376" mass="41023">MATLKRPAAVAGLAEEGAPARPEGAASAAAAEQAPSPEVALNDESFAVQPAEQIVKKCQTRKEAIPETDKFQTLKKYDPTKPAVKPQYRCSDCHNARGRVLTLCKSNEEFGDGFEKMTPDQRSKLIADAKGLFNDQLSKVIEETVTEYKTQRALRNFSSEGEMVDVDKLDDHEKFKNDPAAKAHILEHGIKNHCEHRNKEQVWVPTHFLKLSKGEATGKESKRKISCETDVKIKQQRKGPGNKKKATENGEGGGEPTGEGGSEPAHPQVTPAVFKRLESGLQKMDSSVLTLTTKLVMARAPENADSIPKKTMEAADKLLADSEADVQKLKDFIAATRGPKQDIKDLLEHVAEALKKSKAICGKLDALMDDGDEMGA</sequence>
<feature type="compositionally biased region" description="Basic residues" evidence="1">
    <location>
        <begin position="234"/>
        <end position="244"/>
    </location>
</feature>
<protein>
    <recommendedName>
        <fullName evidence="4">Cytochrome c domain-containing protein</fullName>
    </recommendedName>
</protein>
<keyword evidence="3" id="KW-1185">Reference proteome</keyword>
<feature type="compositionally biased region" description="Basic and acidic residues" evidence="1">
    <location>
        <begin position="215"/>
        <end position="233"/>
    </location>
</feature>
<name>A0ABN9Y5X5_9DINO</name>
<feature type="compositionally biased region" description="Low complexity" evidence="1">
    <location>
        <begin position="11"/>
        <end position="37"/>
    </location>
</feature>
<gene>
    <name evidence="2" type="ORF">PCOR1329_LOCUS82646</name>
</gene>
<reference evidence="2" key="1">
    <citation type="submission" date="2023-10" db="EMBL/GenBank/DDBJ databases">
        <authorList>
            <person name="Chen Y."/>
            <person name="Shah S."/>
            <person name="Dougan E. K."/>
            <person name="Thang M."/>
            <person name="Chan C."/>
        </authorList>
    </citation>
    <scope>NUCLEOTIDE SEQUENCE [LARGE SCALE GENOMIC DNA]</scope>
</reference>